<organism evidence="2">
    <name type="scientific">marine metagenome</name>
    <dbReference type="NCBI Taxonomy" id="408172"/>
    <lineage>
        <taxon>unclassified sequences</taxon>
        <taxon>metagenomes</taxon>
        <taxon>ecological metagenomes</taxon>
    </lineage>
</organism>
<dbReference type="Pfam" id="PF00970">
    <property type="entry name" value="FAD_binding_6"/>
    <property type="match status" value="1"/>
</dbReference>
<reference evidence="2" key="1">
    <citation type="submission" date="2018-05" db="EMBL/GenBank/DDBJ databases">
        <authorList>
            <person name="Lanie J.A."/>
            <person name="Ng W.-L."/>
            <person name="Kazmierczak K.M."/>
            <person name="Andrzejewski T.M."/>
            <person name="Davidsen T.M."/>
            <person name="Wayne K.J."/>
            <person name="Tettelin H."/>
            <person name="Glass J.I."/>
            <person name="Rusch D."/>
            <person name="Podicherti R."/>
            <person name="Tsui H.-C.T."/>
            <person name="Winkler M.E."/>
        </authorList>
    </citation>
    <scope>NUCLEOTIDE SEQUENCE</scope>
</reference>
<feature type="domain" description="FAD-binding FR-type" evidence="1">
    <location>
        <begin position="4"/>
        <end position="108"/>
    </location>
</feature>
<name>A0A382CNQ1_9ZZZZ</name>
<dbReference type="SUPFAM" id="SSF63380">
    <property type="entry name" value="Riboflavin synthase domain-like"/>
    <property type="match status" value="1"/>
</dbReference>
<dbReference type="PANTHER" id="PTHR43513">
    <property type="entry name" value="DIHYDROOROTATE DEHYDROGENASE B (NAD(+)), ELECTRON TRANSFER SUBUNIT"/>
    <property type="match status" value="1"/>
</dbReference>
<evidence type="ECO:0000259" key="1">
    <source>
        <dbReference type="PROSITE" id="PS51384"/>
    </source>
</evidence>
<sequence>MAHPKTRNTLYVEQAKLISQDIYDNDQYHMILQAPETSVHAKPGHFVHMQCNSTIYMRRPMSIMRSTPKNNTIEVLYKVHGEGTDALSKKKVGDEIDLIGPIGQPFKIKNYKKYPLLIGGGVGI</sequence>
<dbReference type="InterPro" id="IPR017938">
    <property type="entry name" value="Riboflavin_synthase-like_b-brl"/>
</dbReference>
<dbReference type="EMBL" id="UINC01035085">
    <property type="protein sequence ID" value="SVB26927.1"/>
    <property type="molecule type" value="Genomic_DNA"/>
</dbReference>
<dbReference type="InterPro" id="IPR017927">
    <property type="entry name" value="FAD-bd_FR_type"/>
</dbReference>
<dbReference type="GO" id="GO:0016491">
    <property type="term" value="F:oxidoreductase activity"/>
    <property type="evidence" value="ECO:0007669"/>
    <property type="project" value="InterPro"/>
</dbReference>
<dbReference type="PROSITE" id="PS51384">
    <property type="entry name" value="FAD_FR"/>
    <property type="match status" value="1"/>
</dbReference>
<dbReference type="InterPro" id="IPR008333">
    <property type="entry name" value="Cbr1-like_FAD-bd_dom"/>
</dbReference>
<feature type="non-terminal residue" evidence="2">
    <location>
        <position position="124"/>
    </location>
</feature>
<evidence type="ECO:0000313" key="2">
    <source>
        <dbReference type="EMBL" id="SVB26927.1"/>
    </source>
</evidence>
<protein>
    <recommendedName>
        <fullName evidence="1">FAD-binding FR-type domain-containing protein</fullName>
    </recommendedName>
</protein>
<dbReference type="Gene3D" id="2.40.30.10">
    <property type="entry name" value="Translation factors"/>
    <property type="match status" value="1"/>
</dbReference>
<dbReference type="InterPro" id="IPR050353">
    <property type="entry name" value="PyrK_electron_transfer"/>
</dbReference>
<proteinExistence type="predicted"/>
<gene>
    <name evidence="2" type="ORF">METZ01_LOCUS179781</name>
</gene>
<dbReference type="PANTHER" id="PTHR43513:SF3">
    <property type="entry name" value="DIHYDROOROTATE DEHYDROGENASE B (NAD(+)), ELECTRON TRANSFER SUBUNIT-RELATED"/>
    <property type="match status" value="1"/>
</dbReference>
<dbReference type="AlphaFoldDB" id="A0A382CNQ1"/>
<accession>A0A382CNQ1</accession>